<dbReference type="RefSeq" id="WP_154671838.1">
    <property type="nucleotide sequence ID" value="NZ_CP017561.2"/>
</dbReference>
<gene>
    <name evidence="2" type="ORF">BJG93_02885</name>
</gene>
<dbReference type="OrthoDB" id="9112992at2"/>
<sequence length="90" mass="9479">MGAAKSVEPQRQRKTARSISERAVSDFAAAGMRAKKSRLGGRANDTLLQRIGAFGQSNRISGNGTTLLLAITPAQRVGLAGEKGDARRKA</sequence>
<evidence type="ECO:0000313" key="2">
    <source>
        <dbReference type="EMBL" id="APA84453.2"/>
    </source>
</evidence>
<proteinExistence type="predicted"/>
<dbReference type="Proteomes" id="UP000179860">
    <property type="component" value="Chromosome 1"/>
</dbReference>
<dbReference type="KEGG" id="pspw:BJG93_02885"/>
<name>A0A1I9YDS0_9BURK</name>
<evidence type="ECO:0000313" key="3">
    <source>
        <dbReference type="Proteomes" id="UP000179860"/>
    </source>
</evidence>
<organism evidence="2 3">
    <name type="scientific">Paraburkholderia sprentiae WSM5005</name>
    <dbReference type="NCBI Taxonomy" id="754502"/>
    <lineage>
        <taxon>Bacteria</taxon>
        <taxon>Pseudomonadati</taxon>
        <taxon>Pseudomonadota</taxon>
        <taxon>Betaproteobacteria</taxon>
        <taxon>Burkholderiales</taxon>
        <taxon>Burkholderiaceae</taxon>
        <taxon>Paraburkholderia</taxon>
    </lineage>
</organism>
<protein>
    <submittedName>
        <fullName evidence="2">Uncharacterized protein</fullName>
    </submittedName>
</protein>
<dbReference type="AlphaFoldDB" id="A0A1I9YDS0"/>
<reference evidence="2" key="2">
    <citation type="submission" date="2021-06" db="EMBL/GenBank/DDBJ databases">
        <authorList>
            <person name="Rogers T.H."/>
            <person name="Ramsay J.P."/>
            <person name="Wang P."/>
            <person name="Terpolilli J."/>
        </authorList>
    </citation>
    <scope>NUCLEOTIDE SEQUENCE</scope>
    <source>
        <strain evidence="2">WSM5005</strain>
    </source>
</reference>
<reference evidence="2" key="1">
    <citation type="submission" date="2016-09" db="EMBL/GenBank/DDBJ databases">
        <title>The Complete Genome of Burkholderia sprentiae wsm5005.</title>
        <authorList>
            <person name="De Meyer S."/>
            <person name="Wang P."/>
            <person name="Terpolilli J."/>
        </authorList>
    </citation>
    <scope>NUCLEOTIDE SEQUENCE [LARGE SCALE GENOMIC DNA]</scope>
    <source>
        <strain evidence="2">WSM5005</strain>
    </source>
</reference>
<feature type="region of interest" description="Disordered" evidence="1">
    <location>
        <begin position="1"/>
        <end position="20"/>
    </location>
</feature>
<keyword evidence="3" id="KW-1185">Reference proteome</keyword>
<dbReference type="EMBL" id="CP017561">
    <property type="protein sequence ID" value="APA84453.2"/>
    <property type="molecule type" value="Genomic_DNA"/>
</dbReference>
<evidence type="ECO:0000256" key="1">
    <source>
        <dbReference type="SAM" id="MobiDB-lite"/>
    </source>
</evidence>
<accession>A0A1I9YDS0</accession>